<dbReference type="AlphaFoldDB" id="A0A8J5VKB5"/>
<protein>
    <submittedName>
        <fullName evidence="2">Uncharacterized protein</fullName>
    </submittedName>
</protein>
<organism evidence="2 3">
    <name type="scientific">Zizania palustris</name>
    <name type="common">Northern wild rice</name>
    <dbReference type="NCBI Taxonomy" id="103762"/>
    <lineage>
        <taxon>Eukaryota</taxon>
        <taxon>Viridiplantae</taxon>
        <taxon>Streptophyta</taxon>
        <taxon>Embryophyta</taxon>
        <taxon>Tracheophyta</taxon>
        <taxon>Spermatophyta</taxon>
        <taxon>Magnoliopsida</taxon>
        <taxon>Liliopsida</taxon>
        <taxon>Poales</taxon>
        <taxon>Poaceae</taxon>
        <taxon>BOP clade</taxon>
        <taxon>Oryzoideae</taxon>
        <taxon>Oryzeae</taxon>
        <taxon>Zizaniinae</taxon>
        <taxon>Zizania</taxon>
    </lineage>
</organism>
<sequence>MAAGMPPKRRLATGPPVPRHTVIRRREAGSSSIRHERPVAPGNRPATRTLVVRPAAAMARSVGVTCDL</sequence>
<proteinExistence type="predicted"/>
<dbReference type="EMBL" id="JAAALK010000290">
    <property type="protein sequence ID" value="KAG8047734.1"/>
    <property type="molecule type" value="Genomic_DNA"/>
</dbReference>
<evidence type="ECO:0000313" key="2">
    <source>
        <dbReference type="EMBL" id="KAG8047734.1"/>
    </source>
</evidence>
<reference evidence="2" key="1">
    <citation type="journal article" date="2021" name="bioRxiv">
        <title>Whole Genome Assembly and Annotation of Northern Wild Rice, Zizania palustris L., Supports a Whole Genome Duplication in the Zizania Genus.</title>
        <authorList>
            <person name="Haas M."/>
            <person name="Kono T."/>
            <person name="Macchietto M."/>
            <person name="Millas R."/>
            <person name="McGilp L."/>
            <person name="Shao M."/>
            <person name="Duquette J."/>
            <person name="Hirsch C.N."/>
            <person name="Kimball J."/>
        </authorList>
    </citation>
    <scope>NUCLEOTIDE SEQUENCE</scope>
    <source>
        <tissue evidence="2">Fresh leaf tissue</tissue>
    </source>
</reference>
<feature type="region of interest" description="Disordered" evidence="1">
    <location>
        <begin position="1"/>
        <end position="45"/>
    </location>
</feature>
<keyword evidence="3" id="KW-1185">Reference proteome</keyword>
<evidence type="ECO:0000313" key="3">
    <source>
        <dbReference type="Proteomes" id="UP000729402"/>
    </source>
</evidence>
<comment type="caution">
    <text evidence="2">The sequence shown here is derived from an EMBL/GenBank/DDBJ whole genome shotgun (WGS) entry which is preliminary data.</text>
</comment>
<name>A0A8J5VKB5_ZIZPA</name>
<feature type="compositionally biased region" description="Basic and acidic residues" evidence="1">
    <location>
        <begin position="24"/>
        <end position="38"/>
    </location>
</feature>
<reference evidence="2" key="2">
    <citation type="submission" date="2021-02" db="EMBL/GenBank/DDBJ databases">
        <authorList>
            <person name="Kimball J.A."/>
            <person name="Haas M.W."/>
            <person name="Macchietto M."/>
            <person name="Kono T."/>
            <person name="Duquette J."/>
            <person name="Shao M."/>
        </authorList>
    </citation>
    <scope>NUCLEOTIDE SEQUENCE</scope>
    <source>
        <tissue evidence="2">Fresh leaf tissue</tissue>
    </source>
</reference>
<gene>
    <name evidence="2" type="ORF">GUJ93_ZPchr0008g11698</name>
</gene>
<accession>A0A8J5VKB5</accession>
<evidence type="ECO:0000256" key="1">
    <source>
        <dbReference type="SAM" id="MobiDB-lite"/>
    </source>
</evidence>
<dbReference type="Proteomes" id="UP000729402">
    <property type="component" value="Unassembled WGS sequence"/>
</dbReference>